<keyword evidence="9 11" id="KW-0807">Transducer</keyword>
<dbReference type="RefSeq" id="XP_058979370.1">
    <property type="nucleotide sequence ID" value="XM_059123387.1"/>
</dbReference>
<gene>
    <name evidence="13" type="primary">LOC105262019</name>
</gene>
<keyword evidence="8 11" id="KW-0675">Receptor</keyword>
<evidence type="ECO:0000313" key="13">
    <source>
        <dbReference type="RefSeq" id="XP_058979370.1"/>
    </source>
</evidence>
<name>A0ABM3V0S8_MUSDO</name>
<keyword evidence="2" id="KW-1003">Cell membrane</keyword>
<evidence type="ECO:0000256" key="7">
    <source>
        <dbReference type="ARBA" id="ARBA00023136"/>
    </source>
</evidence>
<evidence type="ECO:0000256" key="9">
    <source>
        <dbReference type="ARBA" id="ARBA00023224"/>
    </source>
</evidence>
<feature type="transmembrane region" description="Helical" evidence="11">
    <location>
        <begin position="309"/>
        <end position="328"/>
    </location>
</feature>
<keyword evidence="4 11" id="KW-0812">Transmembrane</keyword>
<dbReference type="InterPro" id="IPR004117">
    <property type="entry name" value="7tm6_olfct_rcpt"/>
</dbReference>
<comment type="subcellular location">
    <subcellularLocation>
        <location evidence="1 11">Cell membrane</location>
        <topology evidence="1 11">Multi-pass membrane protein</topology>
    </subcellularLocation>
</comment>
<comment type="subunit">
    <text evidence="10">Interacts with Orco. Complexes exist early in the endomembrane system in olfactory sensory neurons (OSNs), coupling these complexes to the conserved ciliary trafficking pathway.</text>
</comment>
<evidence type="ECO:0000256" key="10">
    <source>
        <dbReference type="ARBA" id="ARBA00038679"/>
    </source>
</evidence>
<reference evidence="13" key="1">
    <citation type="submission" date="2025-08" db="UniProtKB">
        <authorList>
            <consortium name="RefSeq"/>
        </authorList>
    </citation>
    <scope>IDENTIFICATION</scope>
    <source>
        <strain evidence="13">Aabys</strain>
        <tissue evidence="13">Whole body</tissue>
    </source>
</reference>
<dbReference type="Proteomes" id="UP001652621">
    <property type="component" value="Unplaced"/>
</dbReference>
<feature type="transmembrane region" description="Helical" evidence="11">
    <location>
        <begin position="283"/>
        <end position="303"/>
    </location>
</feature>
<feature type="transmembrane region" description="Helical" evidence="11">
    <location>
        <begin position="73"/>
        <end position="95"/>
    </location>
</feature>
<dbReference type="GeneID" id="105262019"/>
<accession>A0ABM3V0S8</accession>
<comment type="similarity">
    <text evidence="11">Belongs to the insect chemoreceptor superfamily. Heteromeric odorant receptor channel (TC 1.A.69) family.</text>
</comment>
<dbReference type="PANTHER" id="PTHR21137:SF44">
    <property type="entry name" value="ODORANT RECEPTOR 13A-RELATED"/>
    <property type="match status" value="1"/>
</dbReference>
<feature type="transmembrane region" description="Helical" evidence="11">
    <location>
        <begin position="189"/>
        <end position="206"/>
    </location>
</feature>
<proteinExistence type="inferred from homology"/>
<evidence type="ECO:0000256" key="1">
    <source>
        <dbReference type="ARBA" id="ARBA00004651"/>
    </source>
</evidence>
<evidence type="ECO:0000256" key="11">
    <source>
        <dbReference type="RuleBase" id="RU351113"/>
    </source>
</evidence>
<protein>
    <recommendedName>
        <fullName evidence="11">Odorant receptor</fullName>
    </recommendedName>
</protein>
<sequence length="408" mass="47620">MKKAATFDDFFKLASFFYRTIGIEPYDEPGVEMKKSKSFAENFIFYSGVINLNYVLIMEIVYVAVAFIRGENILEAIMCLSYIGFVIVGESKMFFVFRKKPILSKFVKRLVEIFPQEFELQKTYNLSSYLRQSSRVTIGFALLYMILIWTYNLYAMTQYLLYEKWLGSRVVGQQLPYYTYAWWDWHDHWTYYLLYFIHAFAGYTSATGQIASDIMLCGFATQIIMHFHYISHVLTNYKVKVDEAKDKQAGRSQDITFLKDIIEYHNCLLELSEQLNSVFSLPLLLNFSASSFVICFVGFQMTIGVEPDALIKLFLFLFSSTAQVYLICHYSQMLIDASLNVADAVYNQNWSIADVRYQKMLILMAERAQKPVQLRATTLVLISRGTMTELMQLSYKFFALLRTMYVKK</sequence>
<feature type="transmembrane region" description="Helical" evidence="11">
    <location>
        <begin position="43"/>
        <end position="67"/>
    </location>
</feature>
<evidence type="ECO:0000256" key="8">
    <source>
        <dbReference type="ARBA" id="ARBA00023170"/>
    </source>
</evidence>
<evidence type="ECO:0000256" key="2">
    <source>
        <dbReference type="ARBA" id="ARBA00022475"/>
    </source>
</evidence>
<keyword evidence="12" id="KW-1185">Reference proteome</keyword>
<keyword evidence="5 11" id="KW-0552">Olfaction</keyword>
<comment type="caution">
    <text evidence="11">Lacks conserved residue(s) required for the propagation of feature annotation.</text>
</comment>
<evidence type="ECO:0000256" key="6">
    <source>
        <dbReference type="ARBA" id="ARBA00022989"/>
    </source>
</evidence>
<keyword evidence="3 11" id="KW-0716">Sensory transduction</keyword>
<evidence type="ECO:0000313" key="12">
    <source>
        <dbReference type="Proteomes" id="UP001652621"/>
    </source>
</evidence>
<feature type="transmembrane region" description="Helical" evidence="11">
    <location>
        <begin position="136"/>
        <end position="154"/>
    </location>
</feature>
<evidence type="ECO:0000256" key="3">
    <source>
        <dbReference type="ARBA" id="ARBA00022606"/>
    </source>
</evidence>
<dbReference type="Pfam" id="PF02949">
    <property type="entry name" value="7tm_6"/>
    <property type="match status" value="1"/>
</dbReference>
<evidence type="ECO:0000256" key="4">
    <source>
        <dbReference type="ARBA" id="ARBA00022692"/>
    </source>
</evidence>
<organism evidence="12 13">
    <name type="scientific">Musca domestica</name>
    <name type="common">House fly</name>
    <dbReference type="NCBI Taxonomy" id="7370"/>
    <lineage>
        <taxon>Eukaryota</taxon>
        <taxon>Metazoa</taxon>
        <taxon>Ecdysozoa</taxon>
        <taxon>Arthropoda</taxon>
        <taxon>Hexapoda</taxon>
        <taxon>Insecta</taxon>
        <taxon>Pterygota</taxon>
        <taxon>Neoptera</taxon>
        <taxon>Endopterygota</taxon>
        <taxon>Diptera</taxon>
        <taxon>Brachycera</taxon>
        <taxon>Muscomorpha</taxon>
        <taxon>Muscoidea</taxon>
        <taxon>Muscidae</taxon>
        <taxon>Musca</taxon>
    </lineage>
</organism>
<keyword evidence="7 11" id="KW-0472">Membrane</keyword>
<keyword evidence="6 11" id="KW-1133">Transmembrane helix</keyword>
<evidence type="ECO:0000256" key="5">
    <source>
        <dbReference type="ARBA" id="ARBA00022725"/>
    </source>
</evidence>
<dbReference type="PANTHER" id="PTHR21137">
    <property type="entry name" value="ODORANT RECEPTOR"/>
    <property type="match status" value="1"/>
</dbReference>